<dbReference type="AlphaFoldDB" id="A0A345Y0I0"/>
<dbReference type="KEGG" id="sarm:DVA86_16895"/>
<dbReference type="InterPro" id="IPR011701">
    <property type="entry name" value="MFS"/>
</dbReference>
<feature type="transmembrane region" description="Helical" evidence="6">
    <location>
        <begin position="214"/>
        <end position="234"/>
    </location>
</feature>
<evidence type="ECO:0000256" key="1">
    <source>
        <dbReference type="ARBA" id="ARBA00004651"/>
    </source>
</evidence>
<keyword evidence="4 6" id="KW-1133">Transmembrane helix</keyword>
<keyword evidence="3 6" id="KW-0812">Transmembrane</keyword>
<evidence type="ECO:0000256" key="6">
    <source>
        <dbReference type="SAM" id="Phobius"/>
    </source>
</evidence>
<feature type="transmembrane region" description="Helical" evidence="6">
    <location>
        <begin position="337"/>
        <end position="356"/>
    </location>
</feature>
<evidence type="ECO:0000256" key="4">
    <source>
        <dbReference type="ARBA" id="ARBA00022989"/>
    </source>
</evidence>
<evidence type="ECO:0000256" key="2">
    <source>
        <dbReference type="ARBA" id="ARBA00022475"/>
    </source>
</evidence>
<gene>
    <name evidence="7" type="ORF">DVA86_16895</name>
</gene>
<dbReference type="Gene3D" id="1.20.1250.20">
    <property type="entry name" value="MFS general substrate transporter like domains"/>
    <property type="match status" value="1"/>
</dbReference>
<sequence>MWTRDFLLFFGARTVAKLGDAMLPIALSAGLLQEGLGAGAIGYALASFSVCLAGFVVFGGVFADRFDTRALMVGSDVVRVGSQGLAAALFFSGHVVLWQICVIGAVNGIAAGLFQPGVASTVPRVARDVQGANGAIRTAESLMMLAGPALAGMLVALTSPGGVFAAHAATYAVSALCLLLLRLAPAAEGHGGRGRTTYRADLAEGWREFRARTWMWGVIVIWMVLMISASGPLVPLTAAEIIPDHGAGAFGLVNSALGAGTAVGGLLAMRMRPVRLLRAGSFALFGFALYPAAVGAQLPVPAMMACTAVSGASIAFWGVMWATTVQTQVPGPILNRIHAYEVAGSLAMMPAGQALAGPAAELFGARTVLLVGAVMVVVVCVALLSVPAIRNLRRAENPAGRGERVTAKGPKTE</sequence>
<dbReference type="Proteomes" id="UP000254425">
    <property type="component" value="Chromosome"/>
</dbReference>
<keyword evidence="2" id="KW-1003">Cell membrane</keyword>
<dbReference type="SUPFAM" id="SSF103473">
    <property type="entry name" value="MFS general substrate transporter"/>
    <property type="match status" value="1"/>
</dbReference>
<organism evidence="7 8">
    <name type="scientific">Streptomyces armeniacus</name>
    <dbReference type="NCBI Taxonomy" id="83291"/>
    <lineage>
        <taxon>Bacteria</taxon>
        <taxon>Bacillati</taxon>
        <taxon>Actinomycetota</taxon>
        <taxon>Actinomycetes</taxon>
        <taxon>Kitasatosporales</taxon>
        <taxon>Streptomycetaceae</taxon>
        <taxon>Streptomyces</taxon>
    </lineage>
</organism>
<comment type="subcellular location">
    <subcellularLocation>
        <location evidence="1">Cell membrane</location>
        <topology evidence="1">Multi-pass membrane protein</topology>
    </subcellularLocation>
</comment>
<dbReference type="RefSeq" id="WP_425470988.1">
    <property type="nucleotide sequence ID" value="NZ_CP031320.1"/>
</dbReference>
<dbReference type="EMBL" id="CP031320">
    <property type="protein sequence ID" value="AXK37396.1"/>
    <property type="molecule type" value="Genomic_DNA"/>
</dbReference>
<feature type="transmembrane region" description="Helical" evidence="6">
    <location>
        <begin position="368"/>
        <end position="389"/>
    </location>
</feature>
<feature type="transmembrane region" description="Helical" evidence="6">
    <location>
        <begin position="246"/>
        <end position="269"/>
    </location>
</feature>
<evidence type="ECO:0000313" key="7">
    <source>
        <dbReference type="EMBL" id="AXK37396.1"/>
    </source>
</evidence>
<dbReference type="Pfam" id="PF07690">
    <property type="entry name" value="MFS_1"/>
    <property type="match status" value="1"/>
</dbReference>
<reference evidence="7 8" key="1">
    <citation type="submission" date="2018-07" db="EMBL/GenBank/DDBJ databases">
        <title>Draft genome of the type strain Streptomyces armeniacus ATCC 15676.</title>
        <authorList>
            <person name="Labana P."/>
            <person name="Gosse J.T."/>
            <person name="Boddy C.N."/>
        </authorList>
    </citation>
    <scope>NUCLEOTIDE SEQUENCE [LARGE SCALE GENOMIC DNA]</scope>
    <source>
        <strain evidence="7 8">ATCC 15676</strain>
    </source>
</reference>
<feature type="transmembrane region" description="Helical" evidence="6">
    <location>
        <begin position="302"/>
        <end position="325"/>
    </location>
</feature>
<dbReference type="GO" id="GO:0005886">
    <property type="term" value="C:plasma membrane"/>
    <property type="evidence" value="ECO:0007669"/>
    <property type="project" value="UniProtKB-SubCell"/>
</dbReference>
<evidence type="ECO:0000256" key="5">
    <source>
        <dbReference type="ARBA" id="ARBA00023136"/>
    </source>
</evidence>
<dbReference type="GO" id="GO:0022857">
    <property type="term" value="F:transmembrane transporter activity"/>
    <property type="evidence" value="ECO:0007669"/>
    <property type="project" value="InterPro"/>
</dbReference>
<dbReference type="PANTHER" id="PTHR23513:SF11">
    <property type="entry name" value="STAPHYLOFERRIN A TRANSPORTER"/>
    <property type="match status" value="1"/>
</dbReference>
<feature type="transmembrane region" description="Helical" evidence="6">
    <location>
        <begin position="163"/>
        <end position="184"/>
    </location>
</feature>
<keyword evidence="5 6" id="KW-0472">Membrane</keyword>
<protein>
    <submittedName>
        <fullName evidence="7">MFS transporter</fullName>
    </submittedName>
</protein>
<name>A0A345Y0I0_9ACTN</name>
<dbReference type="InterPro" id="IPR036259">
    <property type="entry name" value="MFS_trans_sf"/>
</dbReference>
<feature type="transmembrane region" description="Helical" evidence="6">
    <location>
        <begin position="276"/>
        <end position="296"/>
    </location>
</feature>
<evidence type="ECO:0000256" key="3">
    <source>
        <dbReference type="ARBA" id="ARBA00022692"/>
    </source>
</evidence>
<feature type="transmembrane region" description="Helical" evidence="6">
    <location>
        <begin position="40"/>
        <end position="63"/>
    </location>
</feature>
<accession>A0A345Y0I0</accession>
<proteinExistence type="predicted"/>
<dbReference type="CDD" id="cd06173">
    <property type="entry name" value="MFS_MefA_like"/>
    <property type="match status" value="1"/>
</dbReference>
<evidence type="ECO:0000313" key="8">
    <source>
        <dbReference type="Proteomes" id="UP000254425"/>
    </source>
</evidence>
<keyword evidence="8" id="KW-1185">Reference proteome</keyword>
<dbReference type="PANTHER" id="PTHR23513">
    <property type="entry name" value="INTEGRAL MEMBRANE EFFLUX PROTEIN-RELATED"/>
    <property type="match status" value="1"/>
</dbReference>